<dbReference type="SUPFAM" id="SSF47413">
    <property type="entry name" value="lambda repressor-like DNA-binding domains"/>
    <property type="match status" value="1"/>
</dbReference>
<evidence type="ECO:0000259" key="1">
    <source>
        <dbReference type="PROSITE" id="PS50943"/>
    </source>
</evidence>
<gene>
    <name evidence="2" type="ORF">SHELLY_36</name>
</gene>
<sequence length="85" mass="9810">MIFTNEVKAEMEKKHITKSDLARATGYSYQHIYDLLAGQRRWNEVSMEKVCKVLELEIKVIPKKRGTKNGQLLIDSREVATMIGK</sequence>
<dbReference type="PROSITE" id="PS50943">
    <property type="entry name" value="HTH_CROC1"/>
    <property type="match status" value="1"/>
</dbReference>
<feature type="domain" description="HTH cro/C1-type" evidence="1">
    <location>
        <begin position="7"/>
        <end position="61"/>
    </location>
</feature>
<protein>
    <submittedName>
        <fullName evidence="2">DNA binding protein</fullName>
    </submittedName>
</protein>
<accession>A0A0C5AC51</accession>
<reference evidence="2 3" key="1">
    <citation type="journal article" date="2015" name="Genome Announc.">
        <title>Genome Sequences of Six Paenibacillus larvae Siphoviridae Phages.</title>
        <authorList>
            <person name="Carson S."/>
            <person name="Bruff E."/>
            <person name="DeFoor W."/>
            <person name="Dums J."/>
            <person name="Groth A."/>
            <person name="Hatfield T."/>
            <person name="Iyer A."/>
            <person name="Joshi K."/>
            <person name="McAdams S."/>
            <person name="Miles D."/>
            <person name="Miller D."/>
            <person name="Oufkir A."/>
            <person name="Raynor B."/>
            <person name="Riley S."/>
            <person name="Roland S."/>
            <person name="Rozier H."/>
            <person name="Talley S."/>
            <person name="Miller E.S."/>
        </authorList>
    </citation>
    <scope>NUCLEOTIDE SEQUENCE [LARGE SCALE GENOMIC DNA]</scope>
</reference>
<keyword evidence="3" id="KW-1185">Reference proteome</keyword>
<dbReference type="InterPro" id="IPR001387">
    <property type="entry name" value="Cro/C1-type_HTH"/>
</dbReference>
<dbReference type="Proteomes" id="UP000032134">
    <property type="component" value="Segment"/>
</dbReference>
<dbReference type="Pfam" id="PF13443">
    <property type="entry name" value="HTH_26"/>
    <property type="match status" value="1"/>
</dbReference>
<evidence type="ECO:0000313" key="2">
    <source>
        <dbReference type="EMBL" id="AJK27956.1"/>
    </source>
</evidence>
<organism evidence="2 3">
    <name type="scientific">Paenibacillus phage Shelly</name>
    <dbReference type="NCBI Taxonomy" id="1589754"/>
    <lineage>
        <taxon>Viruses</taxon>
        <taxon>Duplodnaviria</taxon>
        <taxon>Heunggongvirae</taxon>
        <taxon>Uroviricota</taxon>
        <taxon>Caudoviricetes</taxon>
        <taxon>Fernvirus</taxon>
        <taxon>Fernvirus shelly</taxon>
    </lineage>
</organism>
<evidence type="ECO:0000313" key="3">
    <source>
        <dbReference type="Proteomes" id="UP000032134"/>
    </source>
</evidence>
<dbReference type="EMBL" id="KP296795">
    <property type="protein sequence ID" value="AJK27956.1"/>
    <property type="molecule type" value="Genomic_DNA"/>
</dbReference>
<proteinExistence type="predicted"/>
<dbReference type="Gene3D" id="1.10.260.40">
    <property type="entry name" value="lambda repressor-like DNA-binding domains"/>
    <property type="match status" value="1"/>
</dbReference>
<dbReference type="SMART" id="SM00530">
    <property type="entry name" value="HTH_XRE"/>
    <property type="match status" value="1"/>
</dbReference>
<name>A0A0C5AC51_9CAUD</name>
<dbReference type="InterPro" id="IPR010982">
    <property type="entry name" value="Lambda_DNA-bd_dom_sf"/>
</dbReference>
<dbReference type="GO" id="GO:0003677">
    <property type="term" value="F:DNA binding"/>
    <property type="evidence" value="ECO:0007669"/>
    <property type="project" value="InterPro"/>
</dbReference>